<accession>A0A8D9BUS4</accession>
<reference evidence="1" key="1">
    <citation type="submission" date="2021-05" db="EMBL/GenBank/DDBJ databases">
        <authorList>
            <person name="Alioto T."/>
            <person name="Alioto T."/>
            <person name="Gomez Garrido J."/>
        </authorList>
    </citation>
    <scope>NUCLEOTIDE SEQUENCE</scope>
</reference>
<dbReference type="AlphaFoldDB" id="A0A8D9BUS4"/>
<protein>
    <submittedName>
        <fullName evidence="1">Uncharacterized protein</fullName>
    </submittedName>
</protein>
<name>A0A8D9BUS4_9HEMI</name>
<dbReference type="EMBL" id="HBUF01678909">
    <property type="protein sequence ID" value="CAG6792005.1"/>
    <property type="molecule type" value="Transcribed_RNA"/>
</dbReference>
<sequence length="107" mass="12280">MIFLFRNLHFEIPIGARKRRLKNILAIASGTKVCHLNLRTSLKNMLWPLVLKLGGSDLRILSFKEPCVRTIICLVFCLVSGFCHHNVYNRYVYILSICPLCLMNDTG</sequence>
<organism evidence="1">
    <name type="scientific">Cacopsylla melanoneura</name>
    <dbReference type="NCBI Taxonomy" id="428564"/>
    <lineage>
        <taxon>Eukaryota</taxon>
        <taxon>Metazoa</taxon>
        <taxon>Ecdysozoa</taxon>
        <taxon>Arthropoda</taxon>
        <taxon>Hexapoda</taxon>
        <taxon>Insecta</taxon>
        <taxon>Pterygota</taxon>
        <taxon>Neoptera</taxon>
        <taxon>Paraneoptera</taxon>
        <taxon>Hemiptera</taxon>
        <taxon>Sternorrhyncha</taxon>
        <taxon>Psylloidea</taxon>
        <taxon>Psyllidae</taxon>
        <taxon>Psyllinae</taxon>
        <taxon>Cacopsylla</taxon>
    </lineage>
</organism>
<evidence type="ECO:0000313" key="1">
    <source>
        <dbReference type="EMBL" id="CAG6792005.1"/>
    </source>
</evidence>
<proteinExistence type="predicted"/>